<feature type="domain" description="Response regulatory" evidence="5">
    <location>
        <begin position="5"/>
        <end position="121"/>
    </location>
</feature>
<sequence length="215" mass="23383">MSPTKIVLADPQPLVRSGLRCLIETLPGLQVCAEVSTGDELLAVVVEQKPGIVVTELSLSGMSGVDAARRLMRHMPQLRILVVSAELQAVQVKAALRAGIAGYVSKSAEPAELQIALRAMIDGNPYLSPHVARHALERRRSRRPHDSVILSSRQREVLQLVGRGKSTKEIALLMGVSAKTVETHRLRLMQALDLSNINALIHFATRLQMEAGALE</sequence>
<keyword evidence="1" id="KW-0597">Phosphoprotein</keyword>
<keyword evidence="7" id="KW-1185">Reference proteome</keyword>
<dbReference type="SMART" id="SM00421">
    <property type="entry name" value="HTH_LUXR"/>
    <property type="match status" value="1"/>
</dbReference>
<dbReference type="InterPro" id="IPR000792">
    <property type="entry name" value="Tscrpt_reg_LuxR_C"/>
</dbReference>
<gene>
    <name evidence="6" type="ORF">WQQ_03890</name>
</gene>
<accession>I7ZEW3</accession>
<dbReference type="InterPro" id="IPR011006">
    <property type="entry name" value="CheY-like_superfamily"/>
</dbReference>
<dbReference type="GO" id="GO:0000160">
    <property type="term" value="P:phosphorelay signal transduction system"/>
    <property type="evidence" value="ECO:0007669"/>
    <property type="project" value="InterPro"/>
</dbReference>
<dbReference type="OrthoDB" id="9796655at2"/>
<dbReference type="RefSeq" id="WP_007183348.1">
    <property type="nucleotide sequence ID" value="NZ_AKGD01000001.1"/>
</dbReference>
<dbReference type="CDD" id="cd06170">
    <property type="entry name" value="LuxR_C_like"/>
    <property type="match status" value="1"/>
</dbReference>
<dbReference type="Pfam" id="PF00196">
    <property type="entry name" value="GerE"/>
    <property type="match status" value="1"/>
</dbReference>
<reference evidence="6 7" key="1">
    <citation type="journal article" date="2012" name="J. Bacteriol.">
        <title>Genome Sequence of n-Alkane-Degrading Hydrocarboniphaga effusa Strain AP103T (ATCC BAA-332T).</title>
        <authorList>
            <person name="Chang H.K."/>
            <person name="Zylstra G.J."/>
            <person name="Chae J.C."/>
        </authorList>
    </citation>
    <scope>NUCLEOTIDE SEQUENCE [LARGE SCALE GENOMIC DNA]</scope>
    <source>
        <strain evidence="6 7">AP103</strain>
    </source>
</reference>
<dbReference type="PROSITE" id="PS50043">
    <property type="entry name" value="HTH_LUXR_2"/>
    <property type="match status" value="1"/>
</dbReference>
<dbReference type="SMART" id="SM00448">
    <property type="entry name" value="REC"/>
    <property type="match status" value="1"/>
</dbReference>
<dbReference type="SUPFAM" id="SSF52172">
    <property type="entry name" value="CheY-like"/>
    <property type="match status" value="1"/>
</dbReference>
<dbReference type="EMBL" id="AKGD01000001">
    <property type="protein sequence ID" value="EIT70252.1"/>
    <property type="molecule type" value="Genomic_DNA"/>
</dbReference>
<protein>
    <submittedName>
        <fullName evidence="6">Uncharacterized protein</fullName>
    </submittedName>
</protein>
<evidence type="ECO:0000256" key="1">
    <source>
        <dbReference type="ARBA" id="ARBA00022553"/>
    </source>
</evidence>
<feature type="domain" description="HTH luxR-type" evidence="4">
    <location>
        <begin position="143"/>
        <end position="208"/>
    </location>
</feature>
<comment type="caution">
    <text evidence="3">Lacks conserved residue(s) required for the propagation of feature annotation.</text>
</comment>
<organism evidence="6 7">
    <name type="scientific">Hydrocarboniphaga effusa AP103</name>
    <dbReference type="NCBI Taxonomy" id="1172194"/>
    <lineage>
        <taxon>Bacteria</taxon>
        <taxon>Pseudomonadati</taxon>
        <taxon>Pseudomonadota</taxon>
        <taxon>Gammaproteobacteria</taxon>
        <taxon>Nevskiales</taxon>
        <taxon>Nevskiaceae</taxon>
        <taxon>Hydrocarboniphaga</taxon>
    </lineage>
</organism>
<dbReference type="InterPro" id="IPR001789">
    <property type="entry name" value="Sig_transdc_resp-reg_receiver"/>
</dbReference>
<dbReference type="SUPFAM" id="SSF46894">
    <property type="entry name" value="C-terminal effector domain of the bipartite response regulators"/>
    <property type="match status" value="1"/>
</dbReference>
<dbReference type="GO" id="GO:0006355">
    <property type="term" value="P:regulation of DNA-templated transcription"/>
    <property type="evidence" value="ECO:0007669"/>
    <property type="project" value="InterPro"/>
</dbReference>
<evidence type="ECO:0000256" key="3">
    <source>
        <dbReference type="PROSITE-ProRule" id="PRU00169"/>
    </source>
</evidence>
<evidence type="ECO:0000313" key="6">
    <source>
        <dbReference type="EMBL" id="EIT70252.1"/>
    </source>
</evidence>
<evidence type="ECO:0000259" key="5">
    <source>
        <dbReference type="PROSITE" id="PS50110"/>
    </source>
</evidence>
<dbReference type="PROSITE" id="PS50110">
    <property type="entry name" value="RESPONSE_REGULATORY"/>
    <property type="match status" value="1"/>
</dbReference>
<dbReference type="InterPro" id="IPR016032">
    <property type="entry name" value="Sig_transdc_resp-reg_C-effctor"/>
</dbReference>
<dbReference type="GO" id="GO:0003677">
    <property type="term" value="F:DNA binding"/>
    <property type="evidence" value="ECO:0007669"/>
    <property type="project" value="UniProtKB-KW"/>
</dbReference>
<proteinExistence type="predicted"/>
<dbReference type="PANTHER" id="PTHR43214">
    <property type="entry name" value="TWO-COMPONENT RESPONSE REGULATOR"/>
    <property type="match status" value="1"/>
</dbReference>
<dbReference type="STRING" id="1172194.WQQ_03890"/>
<dbReference type="InterPro" id="IPR058245">
    <property type="entry name" value="NreC/VraR/RcsB-like_REC"/>
</dbReference>
<name>I7ZEW3_9GAMM</name>
<evidence type="ECO:0000313" key="7">
    <source>
        <dbReference type="Proteomes" id="UP000003704"/>
    </source>
</evidence>
<dbReference type="PRINTS" id="PR00038">
    <property type="entry name" value="HTHLUXR"/>
</dbReference>
<dbReference type="CDD" id="cd17535">
    <property type="entry name" value="REC_NarL-like"/>
    <property type="match status" value="1"/>
</dbReference>
<dbReference type="Gene3D" id="3.40.50.2300">
    <property type="match status" value="1"/>
</dbReference>
<evidence type="ECO:0000256" key="2">
    <source>
        <dbReference type="ARBA" id="ARBA00023125"/>
    </source>
</evidence>
<dbReference type="InterPro" id="IPR039420">
    <property type="entry name" value="WalR-like"/>
</dbReference>
<evidence type="ECO:0000259" key="4">
    <source>
        <dbReference type="PROSITE" id="PS50043"/>
    </source>
</evidence>
<dbReference type="AlphaFoldDB" id="I7ZEW3"/>
<dbReference type="PANTHER" id="PTHR43214:SF43">
    <property type="entry name" value="TWO-COMPONENT RESPONSE REGULATOR"/>
    <property type="match status" value="1"/>
</dbReference>
<comment type="caution">
    <text evidence="6">The sequence shown here is derived from an EMBL/GenBank/DDBJ whole genome shotgun (WGS) entry which is preliminary data.</text>
</comment>
<keyword evidence="2" id="KW-0238">DNA-binding</keyword>
<dbReference type="Pfam" id="PF00072">
    <property type="entry name" value="Response_reg"/>
    <property type="match status" value="1"/>
</dbReference>
<dbReference type="Proteomes" id="UP000003704">
    <property type="component" value="Unassembled WGS sequence"/>
</dbReference>